<dbReference type="Proteomes" id="UP000650467">
    <property type="component" value="Unassembled WGS sequence"/>
</dbReference>
<evidence type="ECO:0000313" key="1">
    <source>
        <dbReference type="EMBL" id="KAG2424958.1"/>
    </source>
</evidence>
<dbReference type="EMBL" id="JAEHOC010000060">
    <property type="protein sequence ID" value="KAG2424958.1"/>
    <property type="molecule type" value="Genomic_DNA"/>
</dbReference>
<comment type="caution">
    <text evidence="1">The sequence shown here is derived from an EMBL/GenBank/DDBJ whole genome shotgun (WGS) entry which is preliminary data.</text>
</comment>
<proteinExistence type="predicted"/>
<name>A0A835SCW2_CHLIN</name>
<evidence type="ECO:0000313" key="2">
    <source>
        <dbReference type="Proteomes" id="UP000650467"/>
    </source>
</evidence>
<protein>
    <submittedName>
        <fullName evidence="1">Uncharacterized protein</fullName>
    </submittedName>
</protein>
<reference evidence="1" key="1">
    <citation type="journal article" date="2020" name="bioRxiv">
        <title>Comparative genomics of Chlamydomonas.</title>
        <authorList>
            <person name="Craig R.J."/>
            <person name="Hasan A.R."/>
            <person name="Ness R.W."/>
            <person name="Keightley P.D."/>
        </authorList>
    </citation>
    <scope>NUCLEOTIDE SEQUENCE</scope>
    <source>
        <strain evidence="1">SAG 7.73</strain>
    </source>
</reference>
<dbReference type="AlphaFoldDB" id="A0A835SCW2"/>
<keyword evidence="2" id="KW-1185">Reference proteome</keyword>
<gene>
    <name evidence="1" type="ORF">HXX76_014116</name>
</gene>
<accession>A0A835SCW2</accession>
<sequence length="135" mass="14895">MHLKQVVESCDTQLSDTLWKDYHLGVTGPGPSQFPGLLFDPTAPANPSTIVGCFLSSIPGNTELQGALPEFETYILAKMGWFTEEVTKFELEETRVRTYITTYVEDKVVDITGAMADIDTSAILPPNLTQRTRPA</sequence>
<organism evidence="1 2">
    <name type="scientific">Chlamydomonas incerta</name>
    <dbReference type="NCBI Taxonomy" id="51695"/>
    <lineage>
        <taxon>Eukaryota</taxon>
        <taxon>Viridiplantae</taxon>
        <taxon>Chlorophyta</taxon>
        <taxon>core chlorophytes</taxon>
        <taxon>Chlorophyceae</taxon>
        <taxon>CS clade</taxon>
        <taxon>Chlamydomonadales</taxon>
        <taxon>Chlamydomonadaceae</taxon>
        <taxon>Chlamydomonas</taxon>
    </lineage>
</organism>